<dbReference type="AlphaFoldDB" id="A0A3S3NGH8"/>
<dbReference type="PANTHER" id="PTHR23022:SF119">
    <property type="entry name" value="TC1-LIKE TRANSPOSASE DDE DOMAIN-CONTAINING PROTEIN"/>
    <property type="match status" value="1"/>
</dbReference>
<dbReference type="SUPFAM" id="SSF46689">
    <property type="entry name" value="Homeodomain-like"/>
    <property type="match status" value="1"/>
</dbReference>
<evidence type="ECO:0000259" key="3">
    <source>
        <dbReference type="Pfam" id="PF13358"/>
    </source>
</evidence>
<reference evidence="4 5" key="1">
    <citation type="journal article" date="2018" name="Gigascience">
        <title>Genomes of trombidid mites reveal novel predicted allergens and laterally-transferred genes associated with secondary metabolism.</title>
        <authorList>
            <person name="Dong X."/>
            <person name="Chaisiri K."/>
            <person name="Xia D."/>
            <person name="Armstrong S.D."/>
            <person name="Fang Y."/>
            <person name="Donnelly M.J."/>
            <person name="Kadowaki T."/>
            <person name="McGarry J.W."/>
            <person name="Darby A.C."/>
            <person name="Makepeace B.L."/>
        </authorList>
    </citation>
    <scope>NUCLEOTIDE SEQUENCE [LARGE SCALE GENOMIC DNA]</scope>
    <source>
        <strain evidence="4">UoL-WK</strain>
    </source>
</reference>
<sequence>MEQSNRNRILIYYEDGIREPNKIHRMTGIPLRTCQRICGRIRRGEDLQRRRGSGAKPKFQANDLRRIQQLALKNPKWSSARIGELAALRGSPKVHATTIWRNLVAKGYLKWIPKPIPMLKPEHKTKRVAWCEANRNRDWNNVVFTDESYFQLFRNKVQAWGKKRPEKPTPKHGPSVMVWGGISLRGKTILKFAKRSVNADFYQEILAECLLPTMSVLYPDGYILQQDNARPHTAKSTKEWFDKTHLEVLAWPACSPDLNPIENLWFLMKDRLEKLDPRNPVAWVEEISKIWDTVDHEYIESLVKSMPRRIEMCIAAKGNKIKY</sequence>
<protein>
    <recommendedName>
        <fullName evidence="6">Tc1-like transposase DDE domain-containing protein</fullName>
    </recommendedName>
</protein>
<comment type="subcellular location">
    <subcellularLocation>
        <location evidence="1">Nucleus</location>
    </subcellularLocation>
</comment>
<dbReference type="InterPro" id="IPR038717">
    <property type="entry name" value="Tc1-like_DDE_dom"/>
</dbReference>
<dbReference type="OrthoDB" id="6427837at2759"/>
<proteinExistence type="predicted"/>
<dbReference type="InterPro" id="IPR036397">
    <property type="entry name" value="RNaseH_sf"/>
</dbReference>
<organism evidence="4 5">
    <name type="scientific">Dinothrombium tinctorium</name>
    <dbReference type="NCBI Taxonomy" id="1965070"/>
    <lineage>
        <taxon>Eukaryota</taxon>
        <taxon>Metazoa</taxon>
        <taxon>Ecdysozoa</taxon>
        <taxon>Arthropoda</taxon>
        <taxon>Chelicerata</taxon>
        <taxon>Arachnida</taxon>
        <taxon>Acari</taxon>
        <taxon>Acariformes</taxon>
        <taxon>Trombidiformes</taxon>
        <taxon>Prostigmata</taxon>
        <taxon>Anystina</taxon>
        <taxon>Parasitengona</taxon>
        <taxon>Trombidioidea</taxon>
        <taxon>Trombidiidae</taxon>
        <taxon>Dinothrombium</taxon>
    </lineage>
</organism>
<dbReference type="Gene3D" id="3.30.420.10">
    <property type="entry name" value="Ribonuclease H-like superfamily/Ribonuclease H"/>
    <property type="match status" value="1"/>
</dbReference>
<evidence type="ECO:0008006" key="6">
    <source>
        <dbReference type="Google" id="ProtNLM"/>
    </source>
</evidence>
<dbReference type="GO" id="GO:0003677">
    <property type="term" value="F:DNA binding"/>
    <property type="evidence" value="ECO:0007669"/>
    <property type="project" value="InterPro"/>
</dbReference>
<evidence type="ECO:0000256" key="1">
    <source>
        <dbReference type="ARBA" id="ARBA00004123"/>
    </source>
</evidence>
<evidence type="ECO:0000313" key="5">
    <source>
        <dbReference type="Proteomes" id="UP000285301"/>
    </source>
</evidence>
<name>A0A3S3NGH8_9ACAR</name>
<dbReference type="GO" id="GO:0005634">
    <property type="term" value="C:nucleus"/>
    <property type="evidence" value="ECO:0007669"/>
    <property type="project" value="UniProtKB-SubCell"/>
</dbReference>
<comment type="caution">
    <text evidence="4">The sequence shown here is derived from an EMBL/GenBank/DDBJ whole genome shotgun (WGS) entry which is preliminary data.</text>
</comment>
<dbReference type="InterPro" id="IPR002492">
    <property type="entry name" value="Transposase_Tc1-like"/>
</dbReference>
<dbReference type="EMBL" id="NCKU01018552">
    <property type="protein sequence ID" value="RWR98829.1"/>
    <property type="molecule type" value="Genomic_DNA"/>
</dbReference>
<evidence type="ECO:0000313" key="4">
    <source>
        <dbReference type="EMBL" id="RWR98829.1"/>
    </source>
</evidence>
<dbReference type="InterPro" id="IPR047655">
    <property type="entry name" value="Transpos_IS630-like"/>
</dbReference>
<feature type="domain" description="Tc1-like transposase DDE" evidence="3">
    <location>
        <begin position="142"/>
        <end position="274"/>
    </location>
</feature>
<dbReference type="Proteomes" id="UP000285301">
    <property type="component" value="Unassembled WGS sequence"/>
</dbReference>
<evidence type="ECO:0000259" key="2">
    <source>
        <dbReference type="Pfam" id="PF01498"/>
    </source>
</evidence>
<gene>
    <name evidence="4" type="ORF">B4U79_17110</name>
</gene>
<dbReference type="Pfam" id="PF01498">
    <property type="entry name" value="HTH_Tnp_Tc3_2"/>
    <property type="match status" value="1"/>
</dbReference>
<dbReference type="GO" id="GO:0006313">
    <property type="term" value="P:DNA transposition"/>
    <property type="evidence" value="ECO:0007669"/>
    <property type="project" value="InterPro"/>
</dbReference>
<dbReference type="STRING" id="1965070.A0A3S3NGH8"/>
<dbReference type="Pfam" id="PF13358">
    <property type="entry name" value="DDE_3"/>
    <property type="match status" value="1"/>
</dbReference>
<keyword evidence="5" id="KW-1185">Reference proteome</keyword>
<dbReference type="PANTHER" id="PTHR23022">
    <property type="entry name" value="TRANSPOSABLE ELEMENT-RELATED"/>
    <property type="match status" value="1"/>
</dbReference>
<dbReference type="InterPro" id="IPR052338">
    <property type="entry name" value="Transposase_5"/>
</dbReference>
<feature type="domain" description="Transposase Tc1-like" evidence="2">
    <location>
        <begin position="65"/>
        <end position="135"/>
    </location>
</feature>
<dbReference type="InterPro" id="IPR009057">
    <property type="entry name" value="Homeodomain-like_sf"/>
</dbReference>
<accession>A0A3S3NGH8</accession>
<dbReference type="NCBIfam" id="NF033545">
    <property type="entry name" value="transpos_IS630"/>
    <property type="match status" value="1"/>
</dbReference>
<dbReference type="GO" id="GO:0015074">
    <property type="term" value="P:DNA integration"/>
    <property type="evidence" value="ECO:0007669"/>
    <property type="project" value="InterPro"/>
</dbReference>